<evidence type="ECO:0000313" key="3">
    <source>
        <dbReference type="EMBL" id="AZW15725.1"/>
    </source>
</evidence>
<reference evidence="4" key="1">
    <citation type="submission" date="2017-10" db="EMBL/GenBank/DDBJ databases">
        <title>Whole genome sequencing of various Bordetella species.</title>
        <authorList>
            <person name="Weigand M.R."/>
            <person name="Loparev V."/>
            <person name="Peng Y."/>
            <person name="Bowden K.E."/>
            <person name="Tondella M.L."/>
            <person name="Williams M.M."/>
        </authorList>
    </citation>
    <scope>NUCLEOTIDE SEQUENCE [LARGE SCALE GENOMIC DNA]</scope>
    <source>
        <strain evidence="4">H720</strain>
    </source>
</reference>
<dbReference type="Pfam" id="PF12804">
    <property type="entry name" value="NTP_transf_3"/>
    <property type="match status" value="1"/>
</dbReference>
<dbReference type="SUPFAM" id="SSF53448">
    <property type="entry name" value="Nucleotide-diphospho-sugar transferases"/>
    <property type="match status" value="1"/>
</dbReference>
<dbReference type="Proteomes" id="UP000282741">
    <property type="component" value="Chromosome"/>
</dbReference>
<dbReference type="InterPro" id="IPR029044">
    <property type="entry name" value="Nucleotide-diphossugar_trans"/>
</dbReference>
<proteinExistence type="predicted"/>
<sequence>MPMQPPTVIVLAAGRGERFKQSGGAMHKLDAMLAGLPVLERVLGAVAGSGLPCHVVRPEGTCPAGGMGDSIARGVAATQDAAGWLILPGDLPLIDPGSLLEVARALAAKPVAVPSYNGQPGHPVGFRSECGEALMALGGDRGAAAIVRVYRQRDDVQVLHLDDPGITLDIDTQDDLARAEAMLSARLPGSGEWRGNC</sequence>
<dbReference type="CDD" id="cd04182">
    <property type="entry name" value="GT_2_like_f"/>
    <property type="match status" value="1"/>
</dbReference>
<dbReference type="KEGG" id="bhz:ACR54_01147"/>
<dbReference type="EMBL" id="CP024172">
    <property type="protein sequence ID" value="AZW15725.1"/>
    <property type="molecule type" value="Genomic_DNA"/>
</dbReference>
<accession>A0AAN1RTV7</accession>
<dbReference type="AlphaFoldDB" id="A0AAN1RTV7"/>
<protein>
    <submittedName>
        <fullName evidence="3">Nucleotidyltransferase family protein</fullName>
    </submittedName>
</protein>
<keyword evidence="1" id="KW-0460">Magnesium</keyword>
<evidence type="ECO:0000256" key="1">
    <source>
        <dbReference type="ARBA" id="ARBA00022842"/>
    </source>
</evidence>
<dbReference type="InterPro" id="IPR025877">
    <property type="entry name" value="MobA-like_NTP_Trfase"/>
</dbReference>
<gene>
    <name evidence="3" type="ORF">CS347_02475</name>
</gene>
<dbReference type="GO" id="GO:0016779">
    <property type="term" value="F:nucleotidyltransferase activity"/>
    <property type="evidence" value="ECO:0007669"/>
    <property type="project" value="UniProtKB-ARBA"/>
</dbReference>
<organism evidence="3 4">
    <name type="scientific">Bordetella hinzii</name>
    <dbReference type="NCBI Taxonomy" id="103855"/>
    <lineage>
        <taxon>Bacteria</taxon>
        <taxon>Pseudomonadati</taxon>
        <taxon>Pseudomonadota</taxon>
        <taxon>Betaproteobacteria</taxon>
        <taxon>Burkholderiales</taxon>
        <taxon>Alcaligenaceae</taxon>
        <taxon>Bordetella</taxon>
    </lineage>
</organism>
<dbReference type="Gene3D" id="3.90.550.10">
    <property type="entry name" value="Spore Coat Polysaccharide Biosynthesis Protein SpsA, Chain A"/>
    <property type="match status" value="1"/>
</dbReference>
<evidence type="ECO:0000313" key="4">
    <source>
        <dbReference type="Proteomes" id="UP000282741"/>
    </source>
</evidence>
<dbReference type="PANTHER" id="PTHR43777">
    <property type="entry name" value="MOLYBDENUM COFACTOR CYTIDYLYLTRANSFERASE"/>
    <property type="match status" value="1"/>
</dbReference>
<dbReference type="PANTHER" id="PTHR43777:SF1">
    <property type="entry name" value="MOLYBDENUM COFACTOR CYTIDYLYLTRANSFERASE"/>
    <property type="match status" value="1"/>
</dbReference>
<name>A0AAN1RTV7_9BORD</name>
<feature type="domain" description="MobA-like NTP transferase" evidence="2">
    <location>
        <begin position="8"/>
        <end position="151"/>
    </location>
</feature>
<evidence type="ECO:0000259" key="2">
    <source>
        <dbReference type="Pfam" id="PF12804"/>
    </source>
</evidence>